<dbReference type="InterPro" id="IPR002594">
    <property type="entry name" value="GH12"/>
</dbReference>
<dbReference type="PANTHER" id="PTHR34002">
    <property type="entry name" value="BLR1656 PROTEIN"/>
    <property type="match status" value="1"/>
</dbReference>
<evidence type="ECO:0000313" key="4">
    <source>
        <dbReference type="EMBL" id="SFN20111.1"/>
    </source>
</evidence>
<keyword evidence="5" id="KW-1185">Reference proteome</keyword>
<dbReference type="EMBL" id="FOUZ01000008">
    <property type="protein sequence ID" value="SFN20111.1"/>
    <property type="molecule type" value="Genomic_DNA"/>
</dbReference>
<protein>
    <submittedName>
        <fullName evidence="4">Glycosyl hydrolase family 12</fullName>
    </submittedName>
</protein>
<dbReference type="SUPFAM" id="SSF49899">
    <property type="entry name" value="Concanavalin A-like lectins/glucanases"/>
    <property type="match status" value="1"/>
</dbReference>
<dbReference type="GO" id="GO:0000272">
    <property type="term" value="P:polysaccharide catabolic process"/>
    <property type="evidence" value="ECO:0007669"/>
    <property type="project" value="UniProtKB-KW"/>
</dbReference>
<gene>
    <name evidence="4" type="ORF">SAMN05421738_10845</name>
</gene>
<keyword evidence="2" id="KW-0624">Polysaccharide degradation</keyword>
<dbReference type="Gene3D" id="2.60.120.180">
    <property type="match status" value="1"/>
</dbReference>
<keyword evidence="2 4" id="KW-0378">Hydrolase</keyword>
<proteinExistence type="inferred from homology"/>
<dbReference type="GO" id="GO:0008810">
    <property type="term" value="F:cellulase activity"/>
    <property type="evidence" value="ECO:0007669"/>
    <property type="project" value="InterPro"/>
</dbReference>
<organism evidence="4 5">
    <name type="scientific">Algoriella xinjiangensis</name>
    <dbReference type="NCBI Taxonomy" id="684065"/>
    <lineage>
        <taxon>Bacteria</taxon>
        <taxon>Pseudomonadati</taxon>
        <taxon>Bacteroidota</taxon>
        <taxon>Flavobacteriia</taxon>
        <taxon>Flavobacteriales</taxon>
        <taxon>Weeksellaceae</taxon>
        <taxon>Algoriella</taxon>
    </lineage>
</organism>
<keyword evidence="2" id="KW-0326">Glycosidase</keyword>
<dbReference type="InterPro" id="IPR013319">
    <property type="entry name" value="GH11/12"/>
</dbReference>
<dbReference type="Pfam" id="PF01670">
    <property type="entry name" value="Glyco_hydro_12"/>
    <property type="match status" value="1"/>
</dbReference>
<reference evidence="5" key="1">
    <citation type="submission" date="2016-10" db="EMBL/GenBank/DDBJ databases">
        <authorList>
            <person name="Varghese N."/>
            <person name="Submissions S."/>
        </authorList>
    </citation>
    <scope>NUCLEOTIDE SEQUENCE [LARGE SCALE GENOMIC DNA]</scope>
    <source>
        <strain evidence="5">XJ109</strain>
    </source>
</reference>
<comment type="similarity">
    <text evidence="1 2">Belongs to the glycosyl hydrolase 12 (cellulase H) family.</text>
</comment>
<dbReference type="STRING" id="684065.SAMN05421738_10845"/>
<accession>A0A1I4X295</accession>
<evidence type="ECO:0000313" key="5">
    <source>
        <dbReference type="Proteomes" id="UP000199149"/>
    </source>
</evidence>
<evidence type="ECO:0000256" key="3">
    <source>
        <dbReference type="SAM" id="SignalP"/>
    </source>
</evidence>
<keyword evidence="2" id="KW-0119">Carbohydrate metabolism</keyword>
<feature type="chain" id="PRO_5011584161" evidence="3">
    <location>
        <begin position="30"/>
        <end position="266"/>
    </location>
</feature>
<dbReference type="AlphaFoldDB" id="A0A1I4X295"/>
<feature type="signal peptide" evidence="3">
    <location>
        <begin position="1"/>
        <end position="29"/>
    </location>
</feature>
<dbReference type="PANTHER" id="PTHR34002:SF9">
    <property type="entry name" value="XYLOGLUCAN-SPECIFIC ENDO-BETA-1,4-GLUCANASE A"/>
    <property type="match status" value="1"/>
</dbReference>
<evidence type="ECO:0000256" key="1">
    <source>
        <dbReference type="ARBA" id="ARBA00005519"/>
    </source>
</evidence>
<dbReference type="Proteomes" id="UP000199149">
    <property type="component" value="Unassembled WGS sequence"/>
</dbReference>
<name>A0A1I4X295_9FLAO</name>
<evidence type="ECO:0000256" key="2">
    <source>
        <dbReference type="RuleBase" id="RU361163"/>
    </source>
</evidence>
<dbReference type="InterPro" id="IPR013320">
    <property type="entry name" value="ConA-like_dom_sf"/>
</dbReference>
<dbReference type="OrthoDB" id="2557744at2"/>
<keyword evidence="3" id="KW-0732">Signal</keyword>
<sequence>MRLHPFLFQFIMKTILSFLLLIIANFSFAQNNYQEKTENGATLNWQKYVINNNKWGEHKAKKGIYSQTIFTQNTVAGWKWSTPGKSYGVLGYPEIFYGESAWQNLTDVKTDNYFKNINSIKTFDVTYKTTLNVNDKKYNLAFDFWLHHSPKVTLQTIGIEVMIWEDYNKFKPFGKKVGSVLTSFGQYDLYKGHLVKKELNTSWDYIAFVRKEKRTTGKVNVLELIDELKKRNFIGQNIYLSSFEFGTEVLTSTGDITIHQYDLEIE</sequence>